<name>A0A4Q9MRY2_9APHY</name>
<protein>
    <submittedName>
        <fullName evidence="2">Uncharacterized protein</fullName>
    </submittedName>
</protein>
<gene>
    <name evidence="2" type="ORF">BD311DRAFT_693836</name>
</gene>
<reference evidence="2" key="1">
    <citation type="submission" date="2019-01" db="EMBL/GenBank/DDBJ databases">
        <title>Draft genome sequences of three monokaryotic isolates of the white-rot basidiomycete fungus Dichomitus squalens.</title>
        <authorList>
            <consortium name="DOE Joint Genome Institute"/>
            <person name="Lopez S.C."/>
            <person name="Andreopoulos B."/>
            <person name="Pangilinan J."/>
            <person name="Lipzen A."/>
            <person name="Riley R."/>
            <person name="Ahrendt S."/>
            <person name="Ng V."/>
            <person name="Barry K."/>
            <person name="Daum C."/>
            <person name="Grigoriev I.V."/>
            <person name="Hilden K.S."/>
            <person name="Makela M.R."/>
            <person name="de Vries R.P."/>
        </authorList>
    </citation>
    <scope>NUCLEOTIDE SEQUENCE [LARGE SCALE GENOMIC DNA]</scope>
    <source>
        <strain evidence="2">OM18370.1</strain>
    </source>
</reference>
<proteinExistence type="predicted"/>
<feature type="compositionally biased region" description="Low complexity" evidence="1">
    <location>
        <begin position="185"/>
        <end position="201"/>
    </location>
</feature>
<evidence type="ECO:0000256" key="1">
    <source>
        <dbReference type="SAM" id="MobiDB-lite"/>
    </source>
</evidence>
<dbReference type="AlphaFoldDB" id="A0A4Q9MRY2"/>
<sequence>MVARSDGGRPGRYKPPRRLSTVVVRFAAFTFCSLCFLPAFADRPDSVDPAAVPFAFVFLPTSLAAESVSGAHSALLAQKTPHFRSYHTPHTRTPFTTMPRRQPPSALRLHVGPLPPRGKPKHTMPSLPRPAFHGPAPTVTTAAGPVPRARMTHTDLPALAIPSPATGGFSAPTATAATAMATAFEGNTWSGPSSPTSAESTASRKRSREFIRGPWDHSGAIRVPFDVGAVLPPPMPAAINVRGAEEGAAKRSWAV</sequence>
<feature type="region of interest" description="Disordered" evidence="1">
    <location>
        <begin position="85"/>
        <end position="105"/>
    </location>
</feature>
<evidence type="ECO:0000313" key="2">
    <source>
        <dbReference type="EMBL" id="TBU28916.1"/>
    </source>
</evidence>
<accession>A0A4Q9MRY2</accession>
<dbReference type="Proteomes" id="UP000292957">
    <property type="component" value="Unassembled WGS sequence"/>
</dbReference>
<feature type="region of interest" description="Disordered" evidence="1">
    <location>
        <begin position="185"/>
        <end position="211"/>
    </location>
</feature>
<dbReference type="OrthoDB" id="3165590at2759"/>
<organism evidence="2">
    <name type="scientific">Dichomitus squalens</name>
    <dbReference type="NCBI Taxonomy" id="114155"/>
    <lineage>
        <taxon>Eukaryota</taxon>
        <taxon>Fungi</taxon>
        <taxon>Dikarya</taxon>
        <taxon>Basidiomycota</taxon>
        <taxon>Agaricomycotina</taxon>
        <taxon>Agaricomycetes</taxon>
        <taxon>Polyporales</taxon>
        <taxon>Polyporaceae</taxon>
        <taxon>Dichomitus</taxon>
    </lineage>
</organism>
<dbReference type="EMBL" id="ML143417">
    <property type="protein sequence ID" value="TBU28916.1"/>
    <property type="molecule type" value="Genomic_DNA"/>
</dbReference>